<sequence length="566" mass="61750">MENVQGRCVVGKFTGLLASFLVFLSSYSAHMNASETQKTLVLIGGALTTCSSMSSQNCENKTQLEGKKSNRYHLTDDALNKIKSQWVNDNIDNRNKVLQLLATVAVQHPSQIDKSTLLWTWRDLDNGLLNKLTDQEYNFVIDTLEVPVTDANNKRIKEAVNTKMNTVHAANDILDFVSATVKVNVEQPILLAITASSRDPYESADFYEGLLSFDGIETHWLALTPALAQAITAGRCEDLGSIREQSMQLFNRQQIYPDRTDAEQALCEQGVDNLVKTINSATGIMLNGGDQSLTRKVLYDESGKAYPWTQAIRTRSLLVGTSAGTAIQSGGKNQAGNVAMITNGTSLSALREGAHAVSAPSERCGDECKKGLTADSLTYQANGGLASFDMGILDTHFSERDRTARLATLLKATKQQHGFGIDETTALVVINSAKTQLMTVIGKNGVVYLHNVPNEATFRYSYWPAGAVIDITATGFKLNQRTLDNVLPAIKMPPLPMQRFSNILTDAKLRSLTQAMCLSQDKTAVGQQDEFLVTLNASESTQYYRLNPTSNGCAVAQLNVSITTIP</sequence>
<keyword evidence="1" id="KW-0732">Signal</keyword>
<dbReference type="Proteomes" id="UP000707245">
    <property type="component" value="Unassembled WGS sequence"/>
</dbReference>
<dbReference type="SUPFAM" id="SSF52317">
    <property type="entry name" value="Class I glutamine amidotransferase-like"/>
    <property type="match status" value="1"/>
</dbReference>
<dbReference type="PANTHER" id="PTHR36175:SF1">
    <property type="entry name" value="CYANOPHYCINASE"/>
    <property type="match status" value="1"/>
</dbReference>
<dbReference type="CDD" id="cd03145">
    <property type="entry name" value="GAT1_cyanophycinase"/>
    <property type="match status" value="1"/>
</dbReference>
<dbReference type="InterPro" id="IPR011811">
    <property type="entry name" value="Peptidase_S51_cyanophycinase"/>
</dbReference>
<dbReference type="InterPro" id="IPR029062">
    <property type="entry name" value="Class_I_gatase-like"/>
</dbReference>
<gene>
    <name evidence="2" type="ORF">EI167_00915</name>
</gene>
<evidence type="ECO:0000256" key="1">
    <source>
        <dbReference type="SAM" id="SignalP"/>
    </source>
</evidence>
<dbReference type="Gene3D" id="3.40.50.880">
    <property type="match status" value="1"/>
</dbReference>
<comment type="caution">
    <text evidence="2">The sequence shown here is derived from an EMBL/GenBank/DDBJ whole genome shotgun (WGS) entry which is preliminary data.</text>
</comment>
<dbReference type="RefSeq" id="WP_192540310.1">
    <property type="nucleotide sequence ID" value="NZ_RRZA01000002.1"/>
</dbReference>
<evidence type="ECO:0000313" key="2">
    <source>
        <dbReference type="EMBL" id="MBE0456035.1"/>
    </source>
</evidence>
<organism evidence="2 3">
    <name type="scientific">Pseudoalteromonas prydzensis</name>
    <dbReference type="NCBI Taxonomy" id="182141"/>
    <lineage>
        <taxon>Bacteria</taxon>
        <taxon>Pseudomonadati</taxon>
        <taxon>Pseudomonadota</taxon>
        <taxon>Gammaproteobacteria</taxon>
        <taxon>Alteromonadales</taxon>
        <taxon>Pseudoalteromonadaceae</taxon>
        <taxon>Pseudoalteromonas</taxon>
    </lineage>
</organism>
<dbReference type="EMBL" id="RRZA01000002">
    <property type="protein sequence ID" value="MBE0456035.1"/>
    <property type="molecule type" value="Genomic_DNA"/>
</dbReference>
<name>A0ABR9FGI6_9GAMM</name>
<proteinExistence type="predicted"/>
<feature type="chain" id="PRO_5045321880" evidence="1">
    <location>
        <begin position="32"/>
        <end position="566"/>
    </location>
</feature>
<accession>A0ABR9FGI6</accession>
<evidence type="ECO:0000313" key="3">
    <source>
        <dbReference type="Proteomes" id="UP000707245"/>
    </source>
</evidence>
<feature type="signal peptide" evidence="1">
    <location>
        <begin position="1"/>
        <end position="31"/>
    </location>
</feature>
<keyword evidence="3" id="KW-1185">Reference proteome</keyword>
<reference evidence="2 3" key="1">
    <citation type="submission" date="2020-07" db="EMBL/GenBank/DDBJ databases">
        <title>Halophilic bacteria isolated from french cheeses.</title>
        <authorList>
            <person name="Kothe C.I."/>
            <person name="Farah-Kraiem B."/>
            <person name="Renault P."/>
            <person name="Dridi B."/>
        </authorList>
    </citation>
    <scope>NUCLEOTIDE SEQUENCE [LARGE SCALE GENOMIC DNA]</scope>
    <source>
        <strain evidence="2 3">FME14</strain>
    </source>
</reference>
<dbReference type="PIRSF" id="PIRSF032067">
    <property type="entry name" value="Cyanophycinase"/>
    <property type="match status" value="1"/>
</dbReference>
<protein>
    <submittedName>
        <fullName evidence="2">Cyanophycinase</fullName>
    </submittedName>
</protein>
<dbReference type="PANTHER" id="PTHR36175">
    <property type="entry name" value="CYANOPHYCINASE"/>
    <property type="match status" value="1"/>
</dbReference>